<dbReference type="PANTHER" id="PTHR43798">
    <property type="entry name" value="MONOACYLGLYCEROL LIPASE"/>
    <property type="match status" value="1"/>
</dbReference>
<dbReference type="RefSeq" id="WP_276305083.1">
    <property type="nucleotide sequence ID" value="NZ_CP119992.1"/>
</dbReference>
<dbReference type="InterPro" id="IPR050266">
    <property type="entry name" value="AB_hydrolase_sf"/>
</dbReference>
<proteinExistence type="predicted"/>
<dbReference type="InterPro" id="IPR029058">
    <property type="entry name" value="AB_hydrolase_fold"/>
</dbReference>
<comment type="caution">
    <text evidence="2">The sequence shown here is derived from an EMBL/GenBank/DDBJ whole genome shotgun (WGS) entry which is preliminary data.</text>
</comment>
<feature type="domain" description="AB hydrolase-1" evidence="1">
    <location>
        <begin position="20"/>
        <end position="256"/>
    </location>
</feature>
<keyword evidence="2" id="KW-0378">Hydrolase</keyword>
<name>A0ABD6A5W1_9EURY</name>
<dbReference type="AlphaFoldDB" id="A0ABD6A5W1"/>
<dbReference type="GO" id="GO:0016787">
    <property type="term" value="F:hydrolase activity"/>
    <property type="evidence" value="ECO:0007669"/>
    <property type="project" value="UniProtKB-KW"/>
</dbReference>
<dbReference type="InterPro" id="IPR000073">
    <property type="entry name" value="AB_hydrolase_1"/>
</dbReference>
<dbReference type="EMBL" id="JBHTBF010000001">
    <property type="protein sequence ID" value="MFC7315682.1"/>
    <property type="molecule type" value="Genomic_DNA"/>
</dbReference>
<reference evidence="2 3" key="1">
    <citation type="journal article" date="2019" name="Int. J. Syst. Evol. Microbiol.">
        <title>The Global Catalogue of Microorganisms (GCM) 10K type strain sequencing project: providing services to taxonomists for standard genome sequencing and annotation.</title>
        <authorList>
            <consortium name="The Broad Institute Genomics Platform"/>
            <consortium name="The Broad Institute Genome Sequencing Center for Infectious Disease"/>
            <person name="Wu L."/>
            <person name="Ma J."/>
        </authorList>
    </citation>
    <scope>NUCLEOTIDE SEQUENCE [LARGE SCALE GENOMIC DNA]</scope>
    <source>
        <strain evidence="2 3">PSR21</strain>
    </source>
</reference>
<dbReference type="PRINTS" id="PR00412">
    <property type="entry name" value="EPOXHYDRLASE"/>
</dbReference>
<keyword evidence="3" id="KW-1185">Reference proteome</keyword>
<dbReference type="SUPFAM" id="SSF53474">
    <property type="entry name" value="alpha/beta-Hydrolases"/>
    <property type="match status" value="1"/>
</dbReference>
<organism evidence="2 3">
    <name type="scientific">Halomarina halobia</name>
    <dbReference type="NCBI Taxonomy" id="3033386"/>
    <lineage>
        <taxon>Archaea</taxon>
        <taxon>Methanobacteriati</taxon>
        <taxon>Methanobacteriota</taxon>
        <taxon>Stenosarchaea group</taxon>
        <taxon>Halobacteria</taxon>
        <taxon>Halobacteriales</taxon>
        <taxon>Natronomonadaceae</taxon>
        <taxon>Halomarina</taxon>
    </lineage>
</organism>
<dbReference type="Proteomes" id="UP001596547">
    <property type="component" value="Unassembled WGS sequence"/>
</dbReference>
<evidence type="ECO:0000259" key="1">
    <source>
        <dbReference type="Pfam" id="PF00561"/>
    </source>
</evidence>
<evidence type="ECO:0000313" key="3">
    <source>
        <dbReference type="Proteomes" id="UP001596547"/>
    </source>
</evidence>
<dbReference type="InterPro" id="IPR000639">
    <property type="entry name" value="Epox_hydrolase-like"/>
</dbReference>
<dbReference type="Pfam" id="PF00561">
    <property type="entry name" value="Abhydrolase_1"/>
    <property type="match status" value="1"/>
</dbReference>
<dbReference type="PRINTS" id="PR00111">
    <property type="entry name" value="ABHYDROLASE"/>
</dbReference>
<dbReference type="GeneID" id="79314653"/>
<dbReference type="Gene3D" id="3.40.50.1820">
    <property type="entry name" value="alpha/beta hydrolase"/>
    <property type="match status" value="1"/>
</dbReference>
<sequence>MPTVRTNGVETYYERRGEGPPIVFVHASIVDHAMWDRQADALADDYATIVYDVRGHGRTGGSGEPEYTMDLLAEDLYALVTALDLDRPVLCGLSMGGMIAQAYAAAHPDRIAGLVLADTFTPRILTRGEWFLRRVALNALIPPVRLVGYERVERANVWLTERLFGGVSGDYERIERLRETGPKMATDEFAKVIRSVTRFHGVAIDLSAITVPTLVLYGENELPFVKRHAAELAVHLSDVEIDEVPHAGHASNLDNPDSFTAAVRAFLTRIDPVEGTDAPDGDTETEPR</sequence>
<gene>
    <name evidence="2" type="ORF">ACFQPE_02575</name>
</gene>
<evidence type="ECO:0000313" key="2">
    <source>
        <dbReference type="EMBL" id="MFC7315682.1"/>
    </source>
</evidence>
<accession>A0ABD6A5W1</accession>
<protein>
    <submittedName>
        <fullName evidence="2">Alpha/beta fold hydrolase</fullName>
    </submittedName>
</protein>